<proteinExistence type="evidence at transcript level"/>
<feature type="transmembrane region" description="Helical" evidence="6">
    <location>
        <begin position="68"/>
        <end position="89"/>
    </location>
</feature>
<evidence type="ECO:0000256" key="6">
    <source>
        <dbReference type="SAM" id="Phobius"/>
    </source>
</evidence>
<feature type="region of interest" description="Disordered" evidence="5">
    <location>
        <begin position="253"/>
        <end position="272"/>
    </location>
</feature>
<protein>
    <recommendedName>
        <fullName evidence="8">Heptahelical transmembrane protein 4</fullName>
    </recommendedName>
</protein>
<evidence type="ECO:0000256" key="4">
    <source>
        <dbReference type="ARBA" id="ARBA00023136"/>
    </source>
</evidence>
<evidence type="ECO:0000256" key="2">
    <source>
        <dbReference type="ARBA" id="ARBA00022692"/>
    </source>
</evidence>
<dbReference type="Pfam" id="PF03006">
    <property type="entry name" value="HlyIII"/>
    <property type="match status" value="1"/>
</dbReference>
<reference evidence="7" key="1">
    <citation type="journal article" date="2009" name="PLoS Genet.">
        <title>Sequencing, mapping, and analysis of 27,455 maize full-length cDNAs.</title>
        <authorList>
            <person name="Soderlund C."/>
            <person name="Descour A."/>
            <person name="Kudrna D."/>
            <person name="Bomhoff M."/>
            <person name="Boyd L."/>
            <person name="Currie J."/>
            <person name="Angelova A."/>
            <person name="Collura K."/>
            <person name="Wissotski M."/>
            <person name="Ashley E."/>
            <person name="Morrow D."/>
            <person name="Fernandes J."/>
            <person name="Walbot V."/>
            <person name="Yu Y."/>
        </authorList>
    </citation>
    <scope>NUCLEOTIDE SEQUENCE</scope>
    <source>
        <strain evidence="7">B73</strain>
    </source>
</reference>
<organism evidence="7">
    <name type="scientific">Zea mays</name>
    <name type="common">Maize</name>
    <dbReference type="NCBI Taxonomy" id="4577"/>
    <lineage>
        <taxon>Eukaryota</taxon>
        <taxon>Viridiplantae</taxon>
        <taxon>Streptophyta</taxon>
        <taxon>Embryophyta</taxon>
        <taxon>Tracheophyta</taxon>
        <taxon>Spermatophyta</taxon>
        <taxon>Magnoliopsida</taxon>
        <taxon>Liliopsida</taxon>
        <taxon>Poales</taxon>
        <taxon>Poaceae</taxon>
        <taxon>PACMAD clade</taxon>
        <taxon>Panicoideae</taxon>
        <taxon>Andropogonodae</taxon>
        <taxon>Andropogoneae</taxon>
        <taxon>Tripsacinae</taxon>
        <taxon>Zea</taxon>
    </lineage>
</organism>
<dbReference type="InterPro" id="IPR004254">
    <property type="entry name" value="AdipoR/HlyIII-related"/>
</dbReference>
<keyword evidence="2 6" id="KW-0812">Transmembrane</keyword>
<evidence type="ECO:0000256" key="1">
    <source>
        <dbReference type="ARBA" id="ARBA00004141"/>
    </source>
</evidence>
<dbReference type="PANTHER" id="PTHR20855:SF105">
    <property type="entry name" value="HAEMOLYSIN-III RELATED FAMILY PROTEIN, EXPRESSED"/>
    <property type="match status" value="1"/>
</dbReference>
<dbReference type="GO" id="GO:0016020">
    <property type="term" value="C:membrane"/>
    <property type="evidence" value="ECO:0007669"/>
    <property type="project" value="UniProtKB-SubCell"/>
</dbReference>
<dbReference type="PANTHER" id="PTHR20855">
    <property type="entry name" value="ADIPOR/PROGESTIN RECEPTOR-RELATED"/>
    <property type="match status" value="1"/>
</dbReference>
<keyword evidence="4 6" id="KW-0472">Membrane</keyword>
<dbReference type="GO" id="GO:0009744">
    <property type="term" value="P:response to sucrose"/>
    <property type="evidence" value="ECO:0007669"/>
    <property type="project" value="UniProtKB-ARBA"/>
</dbReference>
<feature type="compositionally biased region" description="Basic and acidic residues" evidence="5">
    <location>
        <begin position="192"/>
        <end position="201"/>
    </location>
</feature>
<accession>C0PAT9</accession>
<sequence length="272" mass="30028">MAASSCIACNNGSTDEKEEKRKCELVGYEALPEWLKDNEFIHGYYRCEWPMKETVLSIFSIHNETLNVWSHLLGFLLFLCLAIFTAMVIPRNGSSRSSNSAAYQLGDLVEMANMTVALRHEALAACFLLPPSAAALSEDGQQQIPTSCPPNTSSSHHHAIQIQHWYGGHRGRRHRRRPHHAVAAVRVPGRRDGVPADEQRVSPDPVPLGAHGVRDAPARLRRHRRADRHLFLPARLLLLPLQPGAAAALHGLHHGAGRRRRDGVAGPRVPGA</sequence>
<comment type="subcellular location">
    <subcellularLocation>
        <location evidence="1">Membrane</location>
        <topology evidence="1">Multi-pass membrane protein</topology>
    </subcellularLocation>
</comment>
<dbReference type="EMBL" id="BT065408">
    <property type="protein sequence ID" value="ACN31284.1"/>
    <property type="molecule type" value="mRNA"/>
</dbReference>
<name>C0PAT9_MAIZE</name>
<evidence type="ECO:0000256" key="5">
    <source>
        <dbReference type="SAM" id="MobiDB-lite"/>
    </source>
</evidence>
<dbReference type="AlphaFoldDB" id="C0PAT9"/>
<feature type="region of interest" description="Disordered" evidence="5">
    <location>
        <begin position="192"/>
        <end position="212"/>
    </location>
</feature>
<dbReference type="ExpressionAtlas" id="C0PAT9">
    <property type="expression patterns" value="baseline and differential"/>
</dbReference>
<dbReference type="GO" id="GO:0009725">
    <property type="term" value="P:response to hormone"/>
    <property type="evidence" value="ECO:0007669"/>
    <property type="project" value="UniProtKB-ARBA"/>
</dbReference>
<evidence type="ECO:0000256" key="3">
    <source>
        <dbReference type="ARBA" id="ARBA00022989"/>
    </source>
</evidence>
<keyword evidence="3 6" id="KW-1133">Transmembrane helix</keyword>
<evidence type="ECO:0008006" key="8">
    <source>
        <dbReference type="Google" id="ProtNLM"/>
    </source>
</evidence>
<evidence type="ECO:0000313" key="7">
    <source>
        <dbReference type="EMBL" id="ACN31284.1"/>
    </source>
</evidence>